<organism evidence="3 4">
    <name type="scientific">Brevibacillus invocatus</name>
    <dbReference type="NCBI Taxonomy" id="173959"/>
    <lineage>
        <taxon>Bacteria</taxon>
        <taxon>Bacillati</taxon>
        <taxon>Bacillota</taxon>
        <taxon>Bacilli</taxon>
        <taxon>Bacillales</taxon>
        <taxon>Paenibacillaceae</taxon>
        <taxon>Brevibacillus</taxon>
    </lineage>
</organism>
<keyword evidence="1" id="KW-0802">TPR repeat</keyword>
<dbReference type="PROSITE" id="PS50005">
    <property type="entry name" value="TPR"/>
    <property type="match status" value="1"/>
</dbReference>
<evidence type="ECO:0000256" key="1">
    <source>
        <dbReference type="PROSITE-ProRule" id="PRU00339"/>
    </source>
</evidence>
<dbReference type="InterPro" id="IPR011990">
    <property type="entry name" value="TPR-like_helical_dom_sf"/>
</dbReference>
<dbReference type="Pfam" id="PF12688">
    <property type="entry name" value="TPR_5"/>
    <property type="match status" value="1"/>
</dbReference>
<dbReference type="Gene3D" id="1.25.40.10">
    <property type="entry name" value="Tetratricopeptide repeat domain"/>
    <property type="match status" value="1"/>
</dbReference>
<evidence type="ECO:0000313" key="4">
    <source>
        <dbReference type="Proteomes" id="UP000282028"/>
    </source>
</evidence>
<dbReference type="OrthoDB" id="193829at2"/>
<dbReference type="EMBL" id="RHHR01000047">
    <property type="protein sequence ID" value="RNB68076.1"/>
    <property type="molecule type" value="Genomic_DNA"/>
</dbReference>
<reference evidence="3 4" key="1">
    <citation type="submission" date="2018-10" db="EMBL/GenBank/DDBJ databases">
        <title>Phylogenomics of Brevibacillus.</title>
        <authorList>
            <person name="Dunlap C."/>
        </authorList>
    </citation>
    <scope>NUCLEOTIDE SEQUENCE [LARGE SCALE GENOMIC DNA]</scope>
    <source>
        <strain evidence="3 4">JCM 12215</strain>
    </source>
</reference>
<dbReference type="SUPFAM" id="SSF48452">
    <property type="entry name" value="TPR-like"/>
    <property type="match status" value="1"/>
</dbReference>
<feature type="domain" description="Tetratrico peptide repeat group 5" evidence="2">
    <location>
        <begin position="2"/>
        <end position="111"/>
    </location>
</feature>
<feature type="repeat" description="TPR" evidence="1">
    <location>
        <begin position="27"/>
        <end position="60"/>
    </location>
</feature>
<accession>A0A3M8BXE0</accession>
<dbReference type="SMART" id="SM00028">
    <property type="entry name" value="TPR"/>
    <property type="match status" value="1"/>
</dbReference>
<gene>
    <name evidence="3" type="ORF">EDM52_21410</name>
</gene>
<dbReference type="InterPro" id="IPR019734">
    <property type="entry name" value="TPR_rpt"/>
</dbReference>
<sequence>MLGHEKEAVPYYEQAISSDALSTEDLRGAYLGLGSTYRCIGEYEKSIALLTKAISLFPEDHSLKVFLAFAKYNGKDFEGAIQLLLDSLVETSSSQHIQKYSRAIRIYRDRLDQVW</sequence>
<evidence type="ECO:0000313" key="3">
    <source>
        <dbReference type="EMBL" id="RNB68076.1"/>
    </source>
</evidence>
<comment type="caution">
    <text evidence="3">The sequence shown here is derived from an EMBL/GenBank/DDBJ whole genome shotgun (WGS) entry which is preliminary data.</text>
</comment>
<dbReference type="InterPro" id="IPR041656">
    <property type="entry name" value="TPR_5"/>
</dbReference>
<name>A0A3M8BXE0_9BACL</name>
<protein>
    <recommendedName>
        <fullName evidence="2">Tetratrico peptide repeat group 5 domain-containing protein</fullName>
    </recommendedName>
</protein>
<evidence type="ECO:0000259" key="2">
    <source>
        <dbReference type="Pfam" id="PF12688"/>
    </source>
</evidence>
<keyword evidence="4" id="KW-1185">Reference proteome</keyword>
<dbReference type="AlphaFoldDB" id="A0A3M8BXE0"/>
<proteinExistence type="predicted"/>
<dbReference type="Proteomes" id="UP000282028">
    <property type="component" value="Unassembled WGS sequence"/>
</dbReference>